<feature type="compositionally biased region" description="Basic and acidic residues" evidence="1">
    <location>
        <begin position="17"/>
        <end position="27"/>
    </location>
</feature>
<evidence type="ECO:0000313" key="3">
    <source>
        <dbReference type="Proteomes" id="UP000584374"/>
    </source>
</evidence>
<accession>A0A840QFB5</accession>
<organism evidence="2 3">
    <name type="scientific">Saccharopolyspora phatthalungensis</name>
    <dbReference type="NCBI Taxonomy" id="664693"/>
    <lineage>
        <taxon>Bacteria</taxon>
        <taxon>Bacillati</taxon>
        <taxon>Actinomycetota</taxon>
        <taxon>Actinomycetes</taxon>
        <taxon>Pseudonocardiales</taxon>
        <taxon>Pseudonocardiaceae</taxon>
        <taxon>Saccharopolyspora</taxon>
    </lineage>
</organism>
<name>A0A840QFB5_9PSEU</name>
<comment type="caution">
    <text evidence="2">The sequence shown here is derived from an EMBL/GenBank/DDBJ whole genome shotgun (WGS) entry which is preliminary data.</text>
</comment>
<gene>
    <name evidence="2" type="ORF">BJ970_006356</name>
</gene>
<feature type="region of interest" description="Disordered" evidence="1">
    <location>
        <begin position="1"/>
        <end position="38"/>
    </location>
</feature>
<dbReference type="AlphaFoldDB" id="A0A840QFB5"/>
<reference evidence="2 3" key="1">
    <citation type="submission" date="2020-08" db="EMBL/GenBank/DDBJ databases">
        <title>Sequencing the genomes of 1000 actinobacteria strains.</title>
        <authorList>
            <person name="Klenk H.-P."/>
        </authorList>
    </citation>
    <scope>NUCLEOTIDE SEQUENCE [LARGE SCALE GENOMIC DNA]</scope>
    <source>
        <strain evidence="2 3">DSM 45584</strain>
    </source>
</reference>
<proteinExistence type="predicted"/>
<evidence type="ECO:0000313" key="2">
    <source>
        <dbReference type="EMBL" id="MBB5158757.1"/>
    </source>
</evidence>
<dbReference type="EMBL" id="JACHIW010000002">
    <property type="protein sequence ID" value="MBB5158757.1"/>
    <property type="molecule type" value="Genomic_DNA"/>
</dbReference>
<keyword evidence="3" id="KW-1185">Reference proteome</keyword>
<dbReference type="Proteomes" id="UP000584374">
    <property type="component" value="Unassembled WGS sequence"/>
</dbReference>
<protein>
    <submittedName>
        <fullName evidence="2">Uncharacterized protein</fullName>
    </submittedName>
</protein>
<evidence type="ECO:0000256" key="1">
    <source>
        <dbReference type="SAM" id="MobiDB-lite"/>
    </source>
</evidence>
<sequence>MSTQAPQAGSEVALGEVLRRRPDHRIVDGPAGQYSTAR</sequence>